<dbReference type="EC" id="4.1.1.33" evidence="2"/>
<dbReference type="Gene3D" id="3.30.70.890">
    <property type="entry name" value="GHMP kinase, C-terminal domain"/>
    <property type="match status" value="1"/>
</dbReference>
<dbReference type="PANTHER" id="PTHR10977:SF3">
    <property type="entry name" value="DIPHOSPHOMEVALONATE DECARBOXYLASE"/>
    <property type="match status" value="1"/>
</dbReference>
<dbReference type="InterPro" id="IPR041431">
    <property type="entry name" value="Mvd1_C"/>
</dbReference>
<dbReference type="KEGG" id="cgy:CGLY_05840"/>
<evidence type="ECO:0000256" key="7">
    <source>
        <dbReference type="ARBA" id="ARBA00023239"/>
    </source>
</evidence>
<dbReference type="FunFam" id="3.30.230.10:FF:000072">
    <property type="entry name" value="Diphosphomevalonate decarboxylase"/>
    <property type="match status" value="1"/>
</dbReference>
<dbReference type="STRING" id="1404245.CGLY_05840"/>
<keyword evidence="6" id="KW-0443">Lipid metabolism</keyword>
<dbReference type="GO" id="GO:0004163">
    <property type="term" value="F:diphosphomevalonate decarboxylase activity"/>
    <property type="evidence" value="ECO:0007669"/>
    <property type="project" value="UniProtKB-EC"/>
</dbReference>
<dbReference type="RefSeq" id="WP_038547298.1">
    <property type="nucleotide sequence ID" value="NZ_CP006842.1"/>
</dbReference>
<dbReference type="InterPro" id="IPR029765">
    <property type="entry name" value="Mev_diP_decarb"/>
</dbReference>
<accession>X5EAD5</accession>
<evidence type="ECO:0000259" key="8">
    <source>
        <dbReference type="Pfam" id="PF18376"/>
    </source>
</evidence>
<organism evidence="10 11">
    <name type="scientific">Corynebacterium glyciniphilum AJ 3170</name>
    <dbReference type="NCBI Taxonomy" id="1404245"/>
    <lineage>
        <taxon>Bacteria</taxon>
        <taxon>Bacillati</taxon>
        <taxon>Actinomycetota</taxon>
        <taxon>Actinomycetes</taxon>
        <taxon>Mycobacteriales</taxon>
        <taxon>Corynebacteriaceae</taxon>
        <taxon>Corynebacterium</taxon>
    </lineage>
</organism>
<keyword evidence="7 10" id="KW-0456">Lyase</keyword>
<dbReference type="GO" id="GO:0005829">
    <property type="term" value="C:cytosol"/>
    <property type="evidence" value="ECO:0007669"/>
    <property type="project" value="InterPro"/>
</dbReference>
<dbReference type="InterPro" id="IPR005935">
    <property type="entry name" value="Mev_decarb"/>
</dbReference>
<evidence type="ECO:0000256" key="3">
    <source>
        <dbReference type="ARBA" id="ARBA00022516"/>
    </source>
</evidence>
<evidence type="ECO:0000256" key="4">
    <source>
        <dbReference type="ARBA" id="ARBA00022741"/>
    </source>
</evidence>
<evidence type="ECO:0000256" key="1">
    <source>
        <dbReference type="ARBA" id="ARBA00008831"/>
    </source>
</evidence>
<dbReference type="PANTHER" id="PTHR10977">
    <property type="entry name" value="DIPHOSPHOMEVALONATE DECARBOXYLASE"/>
    <property type="match status" value="1"/>
</dbReference>
<evidence type="ECO:0000259" key="9">
    <source>
        <dbReference type="Pfam" id="PF22700"/>
    </source>
</evidence>
<dbReference type="PIRSF" id="PIRSF015950">
    <property type="entry name" value="Mev_P_decrbx"/>
    <property type="match status" value="1"/>
</dbReference>
<dbReference type="InterPro" id="IPR020568">
    <property type="entry name" value="Ribosomal_Su5_D2-typ_SF"/>
</dbReference>
<keyword evidence="4" id="KW-0547">Nucleotide-binding</keyword>
<dbReference type="NCBIfam" id="TIGR01240">
    <property type="entry name" value="mevDPdecarb"/>
    <property type="match status" value="1"/>
</dbReference>
<sequence length="341" mass="35079">MSPHRKATATAHANIALIKYWGKADEALIIPRTSSLSLTLDELYTTTTVEFGGEGAEGAGGTDHATLDGAPVTGRAMERITAFLDIVRERAGIRGAAQVASVNTVPTAAGLASSASGFAALAGAAAAAAGLDLDDRDLSRLARRGSGSASRSVFGGLAVWNAGTDDATSYAEPVAGGQSFSDRLAIVVLVLDDGPKGISSREAMRRTVDTSPDYEPWVAHHARHLADARAAIADGDLERLGEATEANALGMHATMRGAVPPVDYLTAASRAAVQTVQAARDAGFPAWATMDAGPNVKVLTSAEQAEALNSWLYDRLAPATPGLRTLVTHAGPGLTVEKGQS</sequence>
<keyword evidence="11" id="KW-1185">Reference proteome</keyword>
<comment type="similarity">
    <text evidence="1">Belongs to the diphosphomevalonate decarboxylase family.</text>
</comment>
<keyword evidence="3" id="KW-0444">Lipid biosynthesis</keyword>
<dbReference type="SUPFAM" id="SSF55060">
    <property type="entry name" value="GHMP Kinase, C-terminal domain"/>
    <property type="match status" value="1"/>
</dbReference>
<dbReference type="AlphaFoldDB" id="X5EAD5"/>
<feature type="domain" description="Diphosphomevalonate decarboxylase-like N-terminal" evidence="9">
    <location>
        <begin position="11"/>
        <end position="171"/>
    </location>
</feature>
<dbReference type="HOGENOM" id="CLU_040369_0_0_11"/>
<proteinExistence type="inferred from homology"/>
<evidence type="ECO:0000313" key="11">
    <source>
        <dbReference type="Proteomes" id="UP000023703"/>
    </source>
</evidence>
<evidence type="ECO:0000256" key="5">
    <source>
        <dbReference type="ARBA" id="ARBA00022840"/>
    </source>
</evidence>
<reference evidence="10 11" key="1">
    <citation type="journal article" date="2015" name="Int. J. Syst. Evol. Microbiol.">
        <title>Revisiting Corynebacterium glyciniphilum (ex Kubota et al., 1972) sp. nov., nom. rev., isolated from putrefied banana.</title>
        <authorList>
            <person name="Al-Dilaimi A."/>
            <person name="Bednarz H."/>
            <person name="Lomker A."/>
            <person name="Niehaus K."/>
            <person name="Kalinowski J."/>
            <person name="Ruckert C."/>
        </authorList>
    </citation>
    <scope>NUCLEOTIDE SEQUENCE [LARGE SCALE GENOMIC DNA]</scope>
    <source>
        <strain evidence="10">AJ 3170</strain>
    </source>
</reference>
<dbReference type="InterPro" id="IPR036554">
    <property type="entry name" value="GHMP_kinase_C_sf"/>
</dbReference>
<feature type="domain" description="Mvd1 C-terminal" evidence="8">
    <location>
        <begin position="186"/>
        <end position="319"/>
    </location>
</feature>
<dbReference type="Proteomes" id="UP000023703">
    <property type="component" value="Chromosome"/>
</dbReference>
<dbReference type="EMBL" id="CP006842">
    <property type="protein sequence ID" value="AHW63616.1"/>
    <property type="molecule type" value="Genomic_DNA"/>
</dbReference>
<dbReference type="SUPFAM" id="SSF54211">
    <property type="entry name" value="Ribosomal protein S5 domain 2-like"/>
    <property type="match status" value="1"/>
</dbReference>
<dbReference type="GO" id="GO:0019287">
    <property type="term" value="P:isopentenyl diphosphate biosynthetic process, mevalonate pathway"/>
    <property type="evidence" value="ECO:0007669"/>
    <property type="project" value="InterPro"/>
</dbReference>
<dbReference type="eggNOG" id="COG3407">
    <property type="taxonomic scope" value="Bacteria"/>
</dbReference>
<gene>
    <name evidence="10" type="primary">mvaD</name>
    <name evidence="10" type="ORF">CGLY_05840</name>
</gene>
<evidence type="ECO:0000313" key="10">
    <source>
        <dbReference type="EMBL" id="AHW63616.1"/>
    </source>
</evidence>
<dbReference type="InterPro" id="IPR053859">
    <property type="entry name" value="MVD-like_N"/>
</dbReference>
<dbReference type="Pfam" id="PF18376">
    <property type="entry name" value="MDD_C"/>
    <property type="match status" value="1"/>
</dbReference>
<dbReference type="InterPro" id="IPR014721">
    <property type="entry name" value="Ribsml_uS5_D2-typ_fold_subgr"/>
</dbReference>
<evidence type="ECO:0000256" key="2">
    <source>
        <dbReference type="ARBA" id="ARBA00012296"/>
    </source>
</evidence>
<name>X5EAD5_9CORY</name>
<protein>
    <recommendedName>
        <fullName evidence="2">diphosphomevalonate decarboxylase</fullName>
        <ecNumber evidence="2">4.1.1.33</ecNumber>
    </recommendedName>
</protein>
<evidence type="ECO:0000256" key="6">
    <source>
        <dbReference type="ARBA" id="ARBA00023098"/>
    </source>
</evidence>
<dbReference type="Pfam" id="PF22700">
    <property type="entry name" value="MVD-like_N"/>
    <property type="match status" value="1"/>
</dbReference>
<keyword evidence="5" id="KW-0067">ATP-binding</keyword>
<dbReference type="GO" id="GO:0005524">
    <property type="term" value="F:ATP binding"/>
    <property type="evidence" value="ECO:0007669"/>
    <property type="project" value="UniProtKB-KW"/>
</dbReference>
<dbReference type="Gene3D" id="3.30.230.10">
    <property type="match status" value="1"/>
</dbReference>
<dbReference type="OrthoDB" id="5498344at2"/>